<feature type="region of interest" description="Disordered" evidence="1">
    <location>
        <begin position="108"/>
        <end position="138"/>
    </location>
</feature>
<keyword evidence="3" id="KW-1185">Reference proteome</keyword>
<dbReference type="EMBL" id="JAANQT010002491">
    <property type="protein sequence ID" value="KAG1302331.1"/>
    <property type="molecule type" value="Genomic_DNA"/>
</dbReference>
<dbReference type="Proteomes" id="UP000716291">
    <property type="component" value="Unassembled WGS sequence"/>
</dbReference>
<dbReference type="AlphaFoldDB" id="A0A9P6WZZ6"/>
<dbReference type="OrthoDB" id="10465461at2759"/>
<gene>
    <name evidence="2" type="ORF">G6F64_011018</name>
</gene>
<proteinExistence type="predicted"/>
<name>A0A9P6WZZ6_RHIOR</name>
<comment type="caution">
    <text evidence="2">The sequence shown here is derived from an EMBL/GenBank/DDBJ whole genome shotgun (WGS) entry which is preliminary data.</text>
</comment>
<accession>A0A9P6WZZ6</accession>
<evidence type="ECO:0000313" key="2">
    <source>
        <dbReference type="EMBL" id="KAG1302331.1"/>
    </source>
</evidence>
<reference evidence="2" key="1">
    <citation type="journal article" date="2020" name="Microb. Genom.">
        <title>Genetic diversity of clinical and environmental Mucorales isolates obtained from an investigation of mucormycosis cases among solid organ transplant recipients.</title>
        <authorList>
            <person name="Nguyen M.H."/>
            <person name="Kaul D."/>
            <person name="Muto C."/>
            <person name="Cheng S.J."/>
            <person name="Richter R.A."/>
            <person name="Bruno V.M."/>
            <person name="Liu G."/>
            <person name="Beyhan S."/>
            <person name="Sundermann A.J."/>
            <person name="Mounaud S."/>
            <person name="Pasculle A.W."/>
            <person name="Nierman W.C."/>
            <person name="Driscoll E."/>
            <person name="Cumbie R."/>
            <person name="Clancy C.J."/>
            <person name="Dupont C.L."/>
        </authorList>
    </citation>
    <scope>NUCLEOTIDE SEQUENCE</scope>
    <source>
        <strain evidence="2">GL11</strain>
    </source>
</reference>
<evidence type="ECO:0000256" key="1">
    <source>
        <dbReference type="SAM" id="MobiDB-lite"/>
    </source>
</evidence>
<evidence type="ECO:0000313" key="3">
    <source>
        <dbReference type="Proteomes" id="UP000716291"/>
    </source>
</evidence>
<protein>
    <submittedName>
        <fullName evidence="2">Uncharacterized protein</fullName>
    </submittedName>
</protein>
<organism evidence="2 3">
    <name type="scientific">Rhizopus oryzae</name>
    <name type="common">Mucormycosis agent</name>
    <name type="synonym">Rhizopus arrhizus var. delemar</name>
    <dbReference type="NCBI Taxonomy" id="64495"/>
    <lineage>
        <taxon>Eukaryota</taxon>
        <taxon>Fungi</taxon>
        <taxon>Fungi incertae sedis</taxon>
        <taxon>Mucoromycota</taxon>
        <taxon>Mucoromycotina</taxon>
        <taxon>Mucoromycetes</taxon>
        <taxon>Mucorales</taxon>
        <taxon>Mucorineae</taxon>
        <taxon>Rhizopodaceae</taxon>
        <taxon>Rhizopus</taxon>
    </lineage>
</organism>
<sequence length="211" mass="23525">MVKNCKCELLSQVFVGGYVLKWVSAEEIEVVVNRCSVFLFSTFQKATEAADSFKTYTCKRISLCKKLSGIYVNEAIFNVIKANYDLSTIQARLTPTSIWCRCKPTTTTSNSIPTTTSNNPTTTSNINPTTTSNSDPTTCNSDPTTATCNSDRTTATCNNDTTTTTTCNSDPTYNNEDKRAVKRILQQLKDEAEIDKVFNMPMYYFMSILFS</sequence>